<protein>
    <submittedName>
        <fullName evidence="2">N-acetyltransferase</fullName>
    </submittedName>
</protein>
<keyword evidence="3" id="KW-1185">Reference proteome</keyword>
<keyword evidence="2" id="KW-0808">Transferase</keyword>
<evidence type="ECO:0000259" key="1">
    <source>
        <dbReference type="Pfam" id="PF13302"/>
    </source>
</evidence>
<dbReference type="AlphaFoldDB" id="A0A2Z6IAQ6"/>
<proteinExistence type="predicted"/>
<dbReference type="InterPro" id="IPR051531">
    <property type="entry name" value="N-acetyltransferase"/>
</dbReference>
<gene>
    <name evidence="2" type="ORF">SUTMEG_13550</name>
</gene>
<dbReference type="EMBL" id="AP018786">
    <property type="protein sequence ID" value="BBF23464.1"/>
    <property type="molecule type" value="Genomic_DNA"/>
</dbReference>
<name>A0A2Z6IAQ6_9BURK</name>
<dbReference type="Proteomes" id="UP000271003">
    <property type="component" value="Chromosome"/>
</dbReference>
<dbReference type="GO" id="GO:0016747">
    <property type="term" value="F:acyltransferase activity, transferring groups other than amino-acyl groups"/>
    <property type="evidence" value="ECO:0007669"/>
    <property type="project" value="InterPro"/>
</dbReference>
<dbReference type="Pfam" id="PF13302">
    <property type="entry name" value="Acetyltransf_3"/>
    <property type="match status" value="1"/>
</dbReference>
<dbReference type="PANTHER" id="PTHR43792:SF1">
    <property type="entry name" value="N-ACETYLTRANSFERASE DOMAIN-CONTAINING PROTEIN"/>
    <property type="match status" value="1"/>
</dbReference>
<accession>A0A2Z6IAQ6</accession>
<dbReference type="KEGG" id="sutt:SUTMEG_13550"/>
<organism evidence="2 3">
    <name type="scientific">Sutterella megalosphaeroides</name>
    <dbReference type="NCBI Taxonomy" id="2494234"/>
    <lineage>
        <taxon>Bacteria</taxon>
        <taxon>Pseudomonadati</taxon>
        <taxon>Pseudomonadota</taxon>
        <taxon>Betaproteobacteria</taxon>
        <taxon>Burkholderiales</taxon>
        <taxon>Sutterellaceae</taxon>
        <taxon>Sutterella</taxon>
    </lineage>
</organism>
<dbReference type="RefSeq" id="WP_120177067.1">
    <property type="nucleotide sequence ID" value="NZ_AP018786.1"/>
</dbReference>
<dbReference type="Gene3D" id="3.40.630.30">
    <property type="match status" value="1"/>
</dbReference>
<sequence length="224" mass="25564">MPATHTLPANSRQLLRTPRVVLRTWRTSDLVPFRALNADPDVMAEFPSVLTAEESDRLALASYEAHERNGFGLWVLELPGVADFAGIMGFNRPSFRPDDVEIVWRLERRHWSQGYAREAARAALTAVLSEREPAVLTGLPLPVSVSDEILEGVFTQRIDEVVAFTATTNRRSIRLMNNLSMTHNPADDFLHPALPPDHRLARHVLYRLKRHDWMMHGETRIERM</sequence>
<dbReference type="SUPFAM" id="SSF55729">
    <property type="entry name" value="Acyl-CoA N-acyltransferases (Nat)"/>
    <property type="match status" value="1"/>
</dbReference>
<reference evidence="2 3" key="1">
    <citation type="journal article" date="2018" name="Int. J. Syst. Evol. Microbiol.">
        <title>Mesosutterella multiformis gen. nov., sp. nov., a member of the family Sutterellaceae and Sutterella megalosphaeroides sp. nov., isolated from human faeces.</title>
        <authorList>
            <person name="Sakamoto M."/>
            <person name="Ikeyama N."/>
            <person name="Kunihiro T."/>
            <person name="Iino T."/>
            <person name="Yuki M."/>
            <person name="Ohkuma M."/>
        </authorList>
    </citation>
    <scope>NUCLEOTIDE SEQUENCE [LARGE SCALE GENOMIC DNA]</scope>
    <source>
        <strain evidence="2 3">6FBBBH3</strain>
    </source>
</reference>
<evidence type="ECO:0000313" key="3">
    <source>
        <dbReference type="Proteomes" id="UP000271003"/>
    </source>
</evidence>
<feature type="domain" description="N-acetyltransferase" evidence="1">
    <location>
        <begin position="19"/>
        <end position="181"/>
    </location>
</feature>
<evidence type="ECO:0000313" key="2">
    <source>
        <dbReference type="EMBL" id="BBF23464.1"/>
    </source>
</evidence>
<dbReference type="PANTHER" id="PTHR43792">
    <property type="entry name" value="GNAT FAMILY, PUTATIVE (AFU_ORTHOLOGUE AFUA_3G00765)-RELATED-RELATED"/>
    <property type="match status" value="1"/>
</dbReference>
<dbReference type="InterPro" id="IPR016181">
    <property type="entry name" value="Acyl_CoA_acyltransferase"/>
</dbReference>
<dbReference type="OrthoDB" id="9801656at2"/>
<dbReference type="InterPro" id="IPR000182">
    <property type="entry name" value="GNAT_dom"/>
</dbReference>